<proteinExistence type="predicted"/>
<dbReference type="OrthoDB" id="3178264at2759"/>
<evidence type="ECO:0008006" key="4">
    <source>
        <dbReference type="Google" id="ProtNLM"/>
    </source>
</evidence>
<evidence type="ECO:0000256" key="1">
    <source>
        <dbReference type="SAM" id="SignalP"/>
    </source>
</evidence>
<dbReference type="Proteomes" id="UP000030651">
    <property type="component" value="Unassembled WGS sequence"/>
</dbReference>
<protein>
    <recommendedName>
        <fullName evidence="4">Cell wall protein</fullName>
    </recommendedName>
</protein>
<dbReference type="InParanoid" id="W3XCC1"/>
<feature type="chain" id="PRO_5004834502" description="Cell wall protein" evidence="1">
    <location>
        <begin position="22"/>
        <end position="111"/>
    </location>
</feature>
<dbReference type="EMBL" id="KI912111">
    <property type="protein sequence ID" value="ETS83669.1"/>
    <property type="molecule type" value="Genomic_DNA"/>
</dbReference>
<accession>W3XCC1</accession>
<gene>
    <name evidence="2" type="ORF">PFICI_05545</name>
</gene>
<dbReference type="AlphaFoldDB" id="W3XCC1"/>
<dbReference type="GeneID" id="19270558"/>
<dbReference type="RefSeq" id="XP_007832317.1">
    <property type="nucleotide sequence ID" value="XM_007834126.1"/>
</dbReference>
<dbReference type="KEGG" id="pfy:PFICI_05545"/>
<dbReference type="HOGENOM" id="CLU_141129_1_0_1"/>
<sequence length="111" mass="10773">MYSPQLLVATLIAASAALTGAISLQPRQSSLACNLARFQIVKAISDTKSAVADIQDPTVQSAAAAGVKTAQGGVAQVASSLFSGAAPSADGRDAVESGLNATSAALAGGDA</sequence>
<organism evidence="2 3">
    <name type="scientific">Pestalotiopsis fici (strain W106-1 / CGMCC3.15140)</name>
    <dbReference type="NCBI Taxonomy" id="1229662"/>
    <lineage>
        <taxon>Eukaryota</taxon>
        <taxon>Fungi</taxon>
        <taxon>Dikarya</taxon>
        <taxon>Ascomycota</taxon>
        <taxon>Pezizomycotina</taxon>
        <taxon>Sordariomycetes</taxon>
        <taxon>Xylariomycetidae</taxon>
        <taxon>Amphisphaeriales</taxon>
        <taxon>Sporocadaceae</taxon>
        <taxon>Pestalotiopsis</taxon>
    </lineage>
</organism>
<name>W3XCC1_PESFW</name>
<keyword evidence="1" id="KW-0732">Signal</keyword>
<reference evidence="3" key="1">
    <citation type="journal article" date="2015" name="BMC Genomics">
        <title>Genomic and transcriptomic analysis of the endophytic fungus Pestalotiopsis fici reveals its lifestyle and high potential for synthesis of natural products.</title>
        <authorList>
            <person name="Wang X."/>
            <person name="Zhang X."/>
            <person name="Liu L."/>
            <person name="Xiang M."/>
            <person name="Wang W."/>
            <person name="Sun X."/>
            <person name="Che Y."/>
            <person name="Guo L."/>
            <person name="Liu G."/>
            <person name="Guo L."/>
            <person name="Wang C."/>
            <person name="Yin W.B."/>
            <person name="Stadler M."/>
            <person name="Zhang X."/>
            <person name="Liu X."/>
        </authorList>
    </citation>
    <scope>NUCLEOTIDE SEQUENCE [LARGE SCALE GENOMIC DNA]</scope>
    <source>
        <strain evidence="3">W106-1 / CGMCC3.15140</strain>
    </source>
</reference>
<keyword evidence="3" id="KW-1185">Reference proteome</keyword>
<feature type="signal peptide" evidence="1">
    <location>
        <begin position="1"/>
        <end position="21"/>
    </location>
</feature>
<dbReference type="OMA" id="NLQCNVD"/>
<evidence type="ECO:0000313" key="2">
    <source>
        <dbReference type="EMBL" id="ETS83669.1"/>
    </source>
</evidence>
<evidence type="ECO:0000313" key="3">
    <source>
        <dbReference type="Proteomes" id="UP000030651"/>
    </source>
</evidence>
<dbReference type="eggNOG" id="ENOG502SSSQ">
    <property type="taxonomic scope" value="Eukaryota"/>
</dbReference>